<dbReference type="AlphaFoldDB" id="A0A0F9CD72"/>
<comment type="caution">
    <text evidence="1">The sequence shown here is derived from an EMBL/GenBank/DDBJ whole genome shotgun (WGS) entry which is preliminary data.</text>
</comment>
<accession>A0A0F9CD72</accession>
<reference evidence="1" key="1">
    <citation type="journal article" date="2015" name="Nature">
        <title>Complex archaea that bridge the gap between prokaryotes and eukaryotes.</title>
        <authorList>
            <person name="Spang A."/>
            <person name="Saw J.H."/>
            <person name="Jorgensen S.L."/>
            <person name="Zaremba-Niedzwiedzka K."/>
            <person name="Martijn J."/>
            <person name="Lind A.E."/>
            <person name="van Eijk R."/>
            <person name="Schleper C."/>
            <person name="Guy L."/>
            <person name="Ettema T.J."/>
        </authorList>
    </citation>
    <scope>NUCLEOTIDE SEQUENCE</scope>
</reference>
<dbReference type="EMBL" id="LAZR01044849">
    <property type="protein sequence ID" value="KKL03636.1"/>
    <property type="molecule type" value="Genomic_DNA"/>
</dbReference>
<evidence type="ECO:0000313" key="1">
    <source>
        <dbReference type="EMBL" id="KKL03636.1"/>
    </source>
</evidence>
<protein>
    <submittedName>
        <fullName evidence="1">Uncharacterized protein</fullName>
    </submittedName>
</protein>
<name>A0A0F9CD72_9ZZZZ</name>
<gene>
    <name evidence="1" type="ORF">LCGC14_2624140</name>
</gene>
<organism evidence="1">
    <name type="scientific">marine sediment metagenome</name>
    <dbReference type="NCBI Taxonomy" id="412755"/>
    <lineage>
        <taxon>unclassified sequences</taxon>
        <taxon>metagenomes</taxon>
        <taxon>ecological metagenomes</taxon>
    </lineage>
</organism>
<proteinExistence type="predicted"/>
<sequence>MSNNTDACPDNERCKVCDRPTSTVFNIVLKAVRVCPSCSLAIAKQEVASWGVAQQQDAPVQTKPEQK</sequence>